<dbReference type="SUPFAM" id="SSF46689">
    <property type="entry name" value="Homeodomain-like"/>
    <property type="match status" value="1"/>
</dbReference>
<evidence type="ECO:0000259" key="14">
    <source>
        <dbReference type="PROSITE" id="PS50071"/>
    </source>
</evidence>
<dbReference type="PROSITE" id="PS00027">
    <property type="entry name" value="HOMEOBOX_1"/>
    <property type="match status" value="1"/>
</dbReference>
<dbReference type="PROSITE" id="PS50071">
    <property type="entry name" value="HOMEOBOX_2"/>
    <property type="match status" value="1"/>
</dbReference>
<evidence type="ECO:0000256" key="9">
    <source>
        <dbReference type="ARBA" id="ARBA00083860"/>
    </source>
</evidence>
<evidence type="ECO:0000256" key="5">
    <source>
        <dbReference type="ARBA" id="ARBA00023242"/>
    </source>
</evidence>
<keyword evidence="2" id="KW-0217">Developmental protein</keyword>
<comment type="subunit">
    <text evidence="7">Interacts with SKOR1 which acts as a transcriptional corepressor.</text>
</comment>
<dbReference type="Gene3D" id="1.10.10.60">
    <property type="entry name" value="Homeodomain-like"/>
    <property type="match status" value="1"/>
</dbReference>
<feature type="non-terminal residue" evidence="15">
    <location>
        <position position="1"/>
    </location>
</feature>
<comment type="subcellular location">
    <subcellularLocation>
        <location evidence="1 10 11">Nucleus</location>
    </subcellularLocation>
</comment>
<evidence type="ECO:0000256" key="2">
    <source>
        <dbReference type="ARBA" id="ARBA00022473"/>
    </source>
</evidence>
<feature type="DNA-binding region" description="Homeobox" evidence="10">
    <location>
        <begin position="248"/>
        <end position="307"/>
    </location>
</feature>
<keyword evidence="16" id="KW-1185">Reference proteome</keyword>
<feature type="region of interest" description="Disordered" evidence="13">
    <location>
        <begin position="91"/>
        <end position="158"/>
    </location>
</feature>
<keyword evidence="4 10" id="KW-0371">Homeobox</keyword>
<evidence type="ECO:0000256" key="3">
    <source>
        <dbReference type="ARBA" id="ARBA00023125"/>
    </source>
</evidence>
<feature type="domain" description="Homeobox" evidence="14">
    <location>
        <begin position="246"/>
        <end position="306"/>
    </location>
</feature>
<feature type="compositionally biased region" description="Polar residues" evidence="13">
    <location>
        <begin position="377"/>
        <end position="391"/>
    </location>
</feature>
<dbReference type="AlphaFoldDB" id="A0A484GS40"/>
<feature type="region of interest" description="Disordered" evidence="13">
    <location>
        <begin position="1"/>
        <end position="61"/>
    </location>
</feature>
<dbReference type="Proteomes" id="UP000295264">
    <property type="component" value="Unassembled WGS sequence"/>
</dbReference>
<gene>
    <name evidence="15" type="ORF">DBR06_SOUSAS110161</name>
</gene>
<evidence type="ECO:0000313" key="15">
    <source>
        <dbReference type="EMBL" id="TEA38301.1"/>
    </source>
</evidence>
<accession>A0A484GS40</accession>
<evidence type="ECO:0000256" key="7">
    <source>
        <dbReference type="ARBA" id="ARBA00065551"/>
    </source>
</evidence>
<organism evidence="15 16">
    <name type="scientific">Sousa chinensis</name>
    <name type="common">Indo-pacific humpbacked dolphin</name>
    <name type="synonym">Steno chinensis</name>
    <dbReference type="NCBI Taxonomy" id="103600"/>
    <lineage>
        <taxon>Eukaryota</taxon>
        <taxon>Metazoa</taxon>
        <taxon>Chordata</taxon>
        <taxon>Craniata</taxon>
        <taxon>Vertebrata</taxon>
        <taxon>Euteleostomi</taxon>
        <taxon>Mammalia</taxon>
        <taxon>Eutheria</taxon>
        <taxon>Laurasiatheria</taxon>
        <taxon>Artiodactyla</taxon>
        <taxon>Whippomorpha</taxon>
        <taxon>Cetacea</taxon>
        <taxon>Odontoceti</taxon>
        <taxon>Delphinidae</taxon>
        <taxon>Sousa</taxon>
    </lineage>
</organism>
<feature type="coiled-coil region" evidence="12">
    <location>
        <begin position="293"/>
        <end position="320"/>
    </location>
</feature>
<dbReference type="FunFam" id="1.10.10.60:FF:000098">
    <property type="entry name" value="Transcription factor LBX1"/>
    <property type="match status" value="1"/>
</dbReference>
<dbReference type="InterPro" id="IPR001356">
    <property type="entry name" value="HD"/>
</dbReference>
<evidence type="ECO:0000256" key="8">
    <source>
        <dbReference type="ARBA" id="ARBA00073236"/>
    </source>
</evidence>
<feature type="compositionally biased region" description="Low complexity" evidence="13">
    <location>
        <begin position="367"/>
        <end position="376"/>
    </location>
</feature>
<keyword evidence="3 10" id="KW-0238">DNA-binding</keyword>
<dbReference type="InterPro" id="IPR051892">
    <property type="entry name" value="LBX_TF"/>
</dbReference>
<sequence length="405" mass="41949">YGIGALASALPTAAARTRGQEPPRSHLTPLNSTGAGETGAPRGAPRLAPRIAGSPGGGSARVSALLLGPRAAVLASAAALIGPEPGPRAAGRGLLPACRPPAPPGARAARGLAAPAGPPNEAEMTSKEDSKAAPGEERRRSPLDHLPPPANSNKPLTPFSIEDILNKPSVRRSYSLCGAAHLLAAADKHAPGGLPLAGRALLSQTSPLCALEELASKTFKGLEVSVLQAAEGRDGMTIFGQRQTPKKRRKSRTAFTNHQIYELEKRFLYQKYLSPADRDQIAQQLGLTNAQVITWFQNRRAKLKRDLEEMKADVESAKKLGPSGQMDIVALAELEQNSEAAGGGGGGGCGRAKSRPGSPALPPGAPQAPGAGPLQLSPASPLTDQPASSQDCSEDEEDEEIDVDD</sequence>
<dbReference type="CDD" id="cd00086">
    <property type="entry name" value="homeodomain"/>
    <property type="match status" value="1"/>
</dbReference>
<dbReference type="GO" id="GO:1990837">
    <property type="term" value="F:sequence-specific double-stranded DNA binding"/>
    <property type="evidence" value="ECO:0007669"/>
    <property type="project" value="TreeGrafter"/>
</dbReference>
<feature type="compositionally biased region" description="Low complexity" evidence="13">
    <location>
        <begin position="1"/>
        <end position="17"/>
    </location>
</feature>
<proteinExistence type="predicted"/>
<evidence type="ECO:0000256" key="10">
    <source>
        <dbReference type="PROSITE-ProRule" id="PRU00108"/>
    </source>
</evidence>
<dbReference type="GO" id="GO:0005634">
    <property type="term" value="C:nucleus"/>
    <property type="evidence" value="ECO:0007669"/>
    <property type="project" value="UniProtKB-SubCell"/>
</dbReference>
<evidence type="ECO:0000256" key="13">
    <source>
        <dbReference type="SAM" id="MobiDB-lite"/>
    </source>
</evidence>
<dbReference type="InterPro" id="IPR017970">
    <property type="entry name" value="Homeobox_CS"/>
</dbReference>
<evidence type="ECO:0000256" key="6">
    <source>
        <dbReference type="ARBA" id="ARBA00057422"/>
    </source>
</evidence>
<evidence type="ECO:0000256" key="4">
    <source>
        <dbReference type="ARBA" id="ARBA00023155"/>
    </source>
</evidence>
<feature type="compositionally biased region" description="Acidic residues" evidence="13">
    <location>
        <begin position="392"/>
        <end position="405"/>
    </location>
</feature>
<dbReference type="PRINTS" id="PR00031">
    <property type="entry name" value="HTHREPRESSR"/>
</dbReference>
<evidence type="ECO:0000313" key="16">
    <source>
        <dbReference type="Proteomes" id="UP000295264"/>
    </source>
</evidence>
<keyword evidence="12" id="KW-0175">Coiled coil</keyword>
<protein>
    <recommendedName>
        <fullName evidence="8">Transcription factor LBX1</fullName>
    </recommendedName>
    <alternativeName>
        <fullName evidence="9">Ladybird homeobox protein homolog 1</fullName>
    </alternativeName>
</protein>
<dbReference type="SMART" id="SM00389">
    <property type="entry name" value="HOX"/>
    <property type="match status" value="1"/>
</dbReference>
<dbReference type="GO" id="GO:0000981">
    <property type="term" value="F:DNA-binding transcription factor activity, RNA polymerase II-specific"/>
    <property type="evidence" value="ECO:0007669"/>
    <property type="project" value="InterPro"/>
</dbReference>
<evidence type="ECO:0000256" key="1">
    <source>
        <dbReference type="ARBA" id="ARBA00004123"/>
    </source>
</evidence>
<name>A0A484GS40_SOUCH</name>
<feature type="compositionally biased region" description="Low complexity" evidence="13">
    <location>
        <begin position="105"/>
        <end position="115"/>
    </location>
</feature>
<dbReference type="Pfam" id="PF00046">
    <property type="entry name" value="Homeodomain"/>
    <property type="match status" value="1"/>
</dbReference>
<evidence type="ECO:0000256" key="12">
    <source>
        <dbReference type="SAM" id="Coils"/>
    </source>
</evidence>
<feature type="compositionally biased region" description="Basic and acidic residues" evidence="13">
    <location>
        <begin position="124"/>
        <end position="143"/>
    </location>
</feature>
<keyword evidence="5 10" id="KW-0539">Nucleus</keyword>
<feature type="region of interest" description="Disordered" evidence="13">
    <location>
        <begin position="338"/>
        <end position="405"/>
    </location>
</feature>
<feature type="compositionally biased region" description="Gly residues" evidence="13">
    <location>
        <begin position="341"/>
        <end position="350"/>
    </location>
</feature>
<dbReference type="EMBL" id="QWLN02004798">
    <property type="protein sequence ID" value="TEA38301.1"/>
    <property type="molecule type" value="Genomic_DNA"/>
</dbReference>
<evidence type="ECO:0000256" key="11">
    <source>
        <dbReference type="RuleBase" id="RU000682"/>
    </source>
</evidence>
<dbReference type="PANTHER" id="PTHR24336:SF9">
    <property type="entry name" value="TRANSCRIPTION FACTOR LBX1"/>
    <property type="match status" value="1"/>
</dbReference>
<reference evidence="15 16" key="1">
    <citation type="journal article" date="2018" name="Genomics">
        <title>Molecular footprints of inshore aquatic adaptation in Indo-Pacific humpback dolphin (Sousa chinensis).</title>
        <authorList>
            <person name="Ming Y."/>
            <person name="Jian J."/>
            <person name="Yu F."/>
            <person name="Yu X."/>
            <person name="Wang J."/>
            <person name="Liu W."/>
        </authorList>
    </citation>
    <scope>NUCLEOTIDE SEQUENCE [LARGE SCALE GENOMIC DNA]</scope>
    <source>
        <strain evidence="15">MY-2018</strain>
        <tissue evidence="15">Skin</tissue>
    </source>
</reference>
<comment type="caution">
    <text evidence="15">The sequence shown here is derived from an EMBL/GenBank/DDBJ whole genome shotgun (WGS) entry which is preliminary data.</text>
</comment>
<dbReference type="PANTHER" id="PTHR24336">
    <property type="entry name" value="TRANSCRIPTION FACTOR LBX"/>
    <property type="match status" value="1"/>
</dbReference>
<dbReference type="InterPro" id="IPR009057">
    <property type="entry name" value="Homeodomain-like_sf"/>
</dbReference>
<comment type="function">
    <text evidence="6">Transcription factor required for the development of GABAergic interneurons in the dorsal horn of the spinal cord and migration and further development of hypaxial muscle precursor cells for limb muscles, diaphragm and hypoglossal cord.</text>
</comment>
<dbReference type="InterPro" id="IPR000047">
    <property type="entry name" value="HTH_motif"/>
</dbReference>